<dbReference type="AlphaFoldDB" id="A0A261S7I9"/>
<name>A0A261S7I9_9BORD</name>
<organism evidence="1 2">
    <name type="scientific">Bordetella genomosp. 1</name>
    <dbReference type="NCBI Taxonomy" id="1395607"/>
    <lineage>
        <taxon>Bacteria</taxon>
        <taxon>Pseudomonadati</taxon>
        <taxon>Pseudomonadota</taxon>
        <taxon>Betaproteobacteria</taxon>
        <taxon>Burkholderiales</taxon>
        <taxon>Alcaligenaceae</taxon>
        <taxon>Bordetella</taxon>
    </lineage>
</organism>
<evidence type="ECO:0000313" key="1">
    <source>
        <dbReference type="EMBL" id="OZI33306.1"/>
    </source>
</evidence>
<evidence type="ECO:0000313" key="2">
    <source>
        <dbReference type="Proteomes" id="UP000217005"/>
    </source>
</evidence>
<dbReference type="Proteomes" id="UP000217005">
    <property type="component" value="Unassembled WGS sequence"/>
</dbReference>
<sequence length="227" mass="24858">MDLSSMDLETALMQVQSQRSQLLEASLQTQLAAVNQRNQDIAKLNEQTNGLSSANLDLQTSNVELGTKIAELKDLQGRLAASKCPDDNGWYGLSWGQGDDAALSHQTLKQIEDAGLIIPTGDDKPRDVDGNGTMDAKGKVVQNFVDQLAGKIAGMEAQMTANNKQIDANKVEIDKNKSAIDTLSNSQQMDMLRLQGLTNKRNEAFDVMTNFVKKMQENRSSIIGNMR</sequence>
<dbReference type="OrthoDB" id="8908424at2"/>
<comment type="caution">
    <text evidence="1">The sequence shown here is derived from an EMBL/GenBank/DDBJ whole genome shotgun (WGS) entry which is preliminary data.</text>
</comment>
<proteinExistence type="predicted"/>
<protein>
    <submittedName>
        <fullName evidence="1">Uncharacterized protein</fullName>
    </submittedName>
</protein>
<accession>A0A261S7I9</accession>
<reference evidence="1 2" key="1">
    <citation type="submission" date="2017-05" db="EMBL/GenBank/DDBJ databases">
        <title>Complete and WGS of Bordetella genogroups.</title>
        <authorList>
            <person name="Spilker T."/>
            <person name="LiPuma J."/>
        </authorList>
    </citation>
    <scope>NUCLEOTIDE SEQUENCE [LARGE SCALE GENOMIC DNA]</scope>
    <source>
        <strain evidence="1 2">AU17610</strain>
    </source>
</reference>
<dbReference type="EMBL" id="NEVL01000004">
    <property type="protein sequence ID" value="OZI33306.1"/>
    <property type="molecule type" value="Genomic_DNA"/>
</dbReference>
<gene>
    <name evidence="1" type="ORF">CEG14_19765</name>
</gene>